<dbReference type="AlphaFoldDB" id="A0A0F0L908"/>
<name>A0A0F0L908_9MICO</name>
<dbReference type="OrthoDB" id="978447at2"/>
<dbReference type="RefSeq" id="WP_045279022.1">
    <property type="nucleotide sequence ID" value="NZ_JYIW01000023.1"/>
</dbReference>
<dbReference type="InterPro" id="IPR015942">
    <property type="entry name" value="Asp/Glu/hydantoin_racemase"/>
</dbReference>
<dbReference type="PATRIC" id="fig|82380.11.peg.1690"/>
<protein>
    <submittedName>
        <fullName evidence="2">Asp/Glu/Hydantoin racemase</fullName>
    </submittedName>
</protein>
<dbReference type="Pfam" id="PF01177">
    <property type="entry name" value="Asp_Glu_race"/>
    <property type="match status" value="1"/>
</dbReference>
<dbReference type="GO" id="GO:0047661">
    <property type="term" value="F:amino-acid racemase activity"/>
    <property type="evidence" value="ECO:0007669"/>
    <property type="project" value="InterPro"/>
</dbReference>
<sequence>MTRIAFLHTGAVVIPPVTERARAVLPDATVVNYLDDRIVADLGDAELAASVADRLAHLAEAARDAGADVLMLTCSSISGYAAQTAARAGIPVLRIDEAMADQAVHIGARIAVIATLPTTLTPTVALLRERAALTGVEPIIVEEVVDGAFAAVSGGDRPLHDRLVASAIERLAAGADVVVLAQASMASAAERVRVDVPVLTSIEPGIARLGELIAARAATTTEGDLR</sequence>
<proteinExistence type="inferred from homology"/>
<accession>A0A0F0L908</accession>
<reference evidence="2 3" key="1">
    <citation type="submission" date="2015-02" db="EMBL/GenBank/DDBJ databases">
        <title>Draft genome sequences of ten Microbacterium spp. with emphasis on heavy metal contaminated environments.</title>
        <authorList>
            <person name="Corretto E."/>
        </authorList>
    </citation>
    <scope>NUCLEOTIDE SEQUENCE [LARGE SCALE GENOMIC DNA]</scope>
    <source>
        <strain evidence="2 3">BEL4b</strain>
    </source>
</reference>
<gene>
    <name evidence="2" type="ORF">RS83_01654</name>
</gene>
<dbReference type="Gene3D" id="3.40.50.12500">
    <property type="match status" value="1"/>
</dbReference>
<evidence type="ECO:0000313" key="2">
    <source>
        <dbReference type="EMBL" id="KJL29633.1"/>
    </source>
</evidence>
<organism evidence="2 3">
    <name type="scientific">Microbacterium oxydans</name>
    <dbReference type="NCBI Taxonomy" id="82380"/>
    <lineage>
        <taxon>Bacteria</taxon>
        <taxon>Bacillati</taxon>
        <taxon>Actinomycetota</taxon>
        <taxon>Actinomycetes</taxon>
        <taxon>Micrococcales</taxon>
        <taxon>Microbacteriaceae</taxon>
        <taxon>Microbacterium</taxon>
    </lineage>
</organism>
<comment type="similarity">
    <text evidence="1">Belongs to the HyuE racemase family.</text>
</comment>
<dbReference type="Proteomes" id="UP000033640">
    <property type="component" value="Unassembled WGS sequence"/>
</dbReference>
<dbReference type="InterPro" id="IPR053714">
    <property type="entry name" value="Iso_Racemase_Enz_sf"/>
</dbReference>
<dbReference type="EMBL" id="JYIW01000023">
    <property type="protein sequence ID" value="KJL29633.1"/>
    <property type="molecule type" value="Genomic_DNA"/>
</dbReference>
<evidence type="ECO:0000256" key="1">
    <source>
        <dbReference type="ARBA" id="ARBA00038414"/>
    </source>
</evidence>
<comment type="caution">
    <text evidence="2">The sequence shown here is derived from an EMBL/GenBank/DDBJ whole genome shotgun (WGS) entry which is preliminary data.</text>
</comment>
<evidence type="ECO:0000313" key="3">
    <source>
        <dbReference type="Proteomes" id="UP000033640"/>
    </source>
</evidence>